<keyword evidence="2" id="KW-0560">Oxidoreductase</keyword>
<dbReference type="CDD" id="cd19086">
    <property type="entry name" value="AKR_AKR11C1"/>
    <property type="match status" value="1"/>
</dbReference>
<dbReference type="InterPro" id="IPR053135">
    <property type="entry name" value="AKR2_Oxidoreductase"/>
</dbReference>
<dbReference type="RefSeq" id="WP_379495357.1">
    <property type="nucleotide sequence ID" value="NZ_JBHSAO010000001.1"/>
</dbReference>
<feature type="domain" description="NADP-dependent oxidoreductase" evidence="1">
    <location>
        <begin position="15"/>
        <end position="296"/>
    </location>
</feature>
<dbReference type="InterPro" id="IPR036812">
    <property type="entry name" value="NAD(P)_OxRdtase_dom_sf"/>
</dbReference>
<gene>
    <name evidence="2" type="ORF">ACFOUV_03430</name>
</gene>
<sequence length="308" mass="35130">MNKTKLGKSDILISELTLGCMSLGTEQSKVDRMIDYAIDSGINHLDTADLYDFGANEEVIGKAMKEKRNQIILTTKVGNHFNRATKDWYWDPSKKYILQAAKDSLKRLNTDYIDFYMLHGGTMEDPISETIEAFEQLKKEGLIRAYGISSIRPNVIQEFVKQSSIDGVMTQYSLLDRRPEEEVLDLLRSNNISVLSRGPLAKGMLSNHAEKLINTKGKDGYLDYSYDELKSINTELSILIKDNESMNELALKYVQKHPAVTSAVFGASSLEQIRENTDFDHSKLLSDQTYEQMKRITHANQYDKHRLQ</sequence>
<keyword evidence="3" id="KW-1185">Reference proteome</keyword>
<dbReference type="PANTHER" id="PTHR43312:SF1">
    <property type="entry name" value="NADP-DEPENDENT OXIDOREDUCTASE DOMAIN-CONTAINING PROTEIN"/>
    <property type="match status" value="1"/>
</dbReference>
<proteinExistence type="predicted"/>
<protein>
    <submittedName>
        <fullName evidence="2">Aldo/keto reductase</fullName>
        <ecNumber evidence="2">1.1.1.-</ecNumber>
    </submittedName>
</protein>
<evidence type="ECO:0000313" key="2">
    <source>
        <dbReference type="EMBL" id="MFC4022863.1"/>
    </source>
</evidence>
<dbReference type="InterPro" id="IPR020471">
    <property type="entry name" value="AKR"/>
</dbReference>
<evidence type="ECO:0000313" key="3">
    <source>
        <dbReference type="Proteomes" id="UP001595772"/>
    </source>
</evidence>
<evidence type="ECO:0000259" key="1">
    <source>
        <dbReference type="Pfam" id="PF00248"/>
    </source>
</evidence>
<dbReference type="Pfam" id="PF00248">
    <property type="entry name" value="Aldo_ket_red"/>
    <property type="match status" value="1"/>
</dbReference>
<dbReference type="InterPro" id="IPR023210">
    <property type="entry name" value="NADP_OxRdtase_dom"/>
</dbReference>
<comment type="caution">
    <text evidence="2">The sequence shown here is derived from an EMBL/GenBank/DDBJ whole genome shotgun (WGS) entry which is preliminary data.</text>
</comment>
<dbReference type="Gene3D" id="3.20.20.100">
    <property type="entry name" value="NADP-dependent oxidoreductase domain"/>
    <property type="match status" value="1"/>
</dbReference>
<dbReference type="GO" id="GO:0016491">
    <property type="term" value="F:oxidoreductase activity"/>
    <property type="evidence" value="ECO:0007669"/>
    <property type="project" value="UniProtKB-KW"/>
</dbReference>
<organism evidence="2 3">
    <name type="scientific">Oceanobacillus longus</name>
    <dbReference type="NCBI Taxonomy" id="930120"/>
    <lineage>
        <taxon>Bacteria</taxon>
        <taxon>Bacillati</taxon>
        <taxon>Bacillota</taxon>
        <taxon>Bacilli</taxon>
        <taxon>Bacillales</taxon>
        <taxon>Bacillaceae</taxon>
        <taxon>Oceanobacillus</taxon>
    </lineage>
</organism>
<dbReference type="PANTHER" id="PTHR43312">
    <property type="entry name" value="D-THREO-ALDOSE 1-DEHYDROGENASE"/>
    <property type="match status" value="1"/>
</dbReference>
<accession>A0ABV8GSJ3</accession>
<dbReference type="SUPFAM" id="SSF51430">
    <property type="entry name" value="NAD(P)-linked oxidoreductase"/>
    <property type="match status" value="1"/>
</dbReference>
<reference evidence="3" key="1">
    <citation type="journal article" date="2019" name="Int. J. Syst. Evol. Microbiol.">
        <title>The Global Catalogue of Microorganisms (GCM) 10K type strain sequencing project: providing services to taxonomists for standard genome sequencing and annotation.</title>
        <authorList>
            <consortium name="The Broad Institute Genomics Platform"/>
            <consortium name="The Broad Institute Genome Sequencing Center for Infectious Disease"/>
            <person name="Wu L."/>
            <person name="Ma J."/>
        </authorList>
    </citation>
    <scope>NUCLEOTIDE SEQUENCE [LARGE SCALE GENOMIC DNA]</scope>
    <source>
        <strain evidence="3">IBRC-M 10703</strain>
    </source>
</reference>
<dbReference type="EC" id="1.1.1.-" evidence="2"/>
<dbReference type="PRINTS" id="PR00069">
    <property type="entry name" value="ALDKETRDTASE"/>
</dbReference>
<name>A0ABV8GSJ3_9BACI</name>
<dbReference type="EMBL" id="JBHSAO010000001">
    <property type="protein sequence ID" value="MFC4022863.1"/>
    <property type="molecule type" value="Genomic_DNA"/>
</dbReference>
<dbReference type="Proteomes" id="UP001595772">
    <property type="component" value="Unassembled WGS sequence"/>
</dbReference>